<dbReference type="RefSeq" id="WP_379810730.1">
    <property type="nucleotide sequence ID" value="NZ_JBHUPC010000012.1"/>
</dbReference>
<evidence type="ECO:0000313" key="1">
    <source>
        <dbReference type="EMBL" id="MFD2891179.1"/>
    </source>
</evidence>
<accession>A0ABW5YJD8</accession>
<comment type="caution">
    <text evidence="1">The sequence shown here is derived from an EMBL/GenBank/DDBJ whole genome shotgun (WGS) entry which is preliminary data.</text>
</comment>
<sequence>MEFLKNHKQITNQENKKLKEFAIKTFQNYKSEGRSPEYAIENTRSLIWENFIEPNFINKYSSHFESFYTLFWRSFDNYDSNADVPYLVLKNEIFNKYRETDLKKKLNNRQYDEDFDNLTFEGFVSCLLKYDAAKKTESLLLRNSQLYKLFYTNDYYEEFTFEKFDGHIVNSDLYRKTYSKFNPNSTIPVAIKKINNWNNETYEIDQTPILSKEEQNLVIKEQLQKPNFELDEKLLLLHYCLVDKYGIPLTERAKLTCLLGPFDGTDLFEKSSDNSNSYKKISSGYERKGSSINTRIIIENIINKLDSKIYKITIQTLKKHSYKLKSEENQ</sequence>
<evidence type="ECO:0000313" key="2">
    <source>
        <dbReference type="Proteomes" id="UP001597534"/>
    </source>
</evidence>
<organism evidence="1 2">
    <name type="scientific">Flavobacterium chuncheonense</name>
    <dbReference type="NCBI Taxonomy" id="2026653"/>
    <lineage>
        <taxon>Bacteria</taxon>
        <taxon>Pseudomonadati</taxon>
        <taxon>Bacteroidota</taxon>
        <taxon>Flavobacteriia</taxon>
        <taxon>Flavobacteriales</taxon>
        <taxon>Flavobacteriaceae</taxon>
        <taxon>Flavobacterium</taxon>
    </lineage>
</organism>
<keyword evidence="2" id="KW-1185">Reference proteome</keyword>
<proteinExistence type="predicted"/>
<name>A0ABW5YJD8_9FLAO</name>
<dbReference type="Proteomes" id="UP001597534">
    <property type="component" value="Unassembled WGS sequence"/>
</dbReference>
<dbReference type="EMBL" id="JBHUPC010000012">
    <property type="protein sequence ID" value="MFD2891179.1"/>
    <property type="molecule type" value="Genomic_DNA"/>
</dbReference>
<gene>
    <name evidence="1" type="ORF">ACFS5J_04035</name>
</gene>
<reference evidence="2" key="1">
    <citation type="journal article" date="2019" name="Int. J. Syst. Evol. Microbiol.">
        <title>The Global Catalogue of Microorganisms (GCM) 10K type strain sequencing project: providing services to taxonomists for standard genome sequencing and annotation.</title>
        <authorList>
            <consortium name="The Broad Institute Genomics Platform"/>
            <consortium name="The Broad Institute Genome Sequencing Center for Infectious Disease"/>
            <person name="Wu L."/>
            <person name="Ma J."/>
        </authorList>
    </citation>
    <scope>NUCLEOTIDE SEQUENCE [LARGE SCALE GENOMIC DNA]</scope>
    <source>
        <strain evidence="2">KCTC 22671</strain>
    </source>
</reference>
<protein>
    <submittedName>
        <fullName evidence="1">Uncharacterized protein</fullName>
    </submittedName>
</protein>